<evidence type="ECO:0000313" key="2">
    <source>
        <dbReference type="Proteomes" id="UP001234297"/>
    </source>
</evidence>
<accession>A0ACC2M6B7</accession>
<comment type="caution">
    <text evidence="1">The sequence shown here is derived from an EMBL/GenBank/DDBJ whole genome shotgun (WGS) entry which is preliminary data.</text>
</comment>
<reference evidence="1 2" key="1">
    <citation type="journal article" date="2022" name="Hortic Res">
        <title>A haplotype resolved chromosomal level avocado genome allows analysis of novel avocado genes.</title>
        <authorList>
            <person name="Nath O."/>
            <person name="Fletcher S.J."/>
            <person name="Hayward A."/>
            <person name="Shaw L.M."/>
            <person name="Masouleh A.K."/>
            <person name="Furtado A."/>
            <person name="Henry R.J."/>
            <person name="Mitter N."/>
        </authorList>
    </citation>
    <scope>NUCLEOTIDE SEQUENCE [LARGE SCALE GENOMIC DNA]</scope>
    <source>
        <strain evidence="2">cv. Hass</strain>
    </source>
</reference>
<gene>
    <name evidence="1" type="ORF">MRB53_018045</name>
</gene>
<keyword evidence="2" id="KW-1185">Reference proteome</keyword>
<proteinExistence type="predicted"/>
<evidence type="ECO:0000313" key="1">
    <source>
        <dbReference type="EMBL" id="KAJ8641351.1"/>
    </source>
</evidence>
<sequence>MWVSRFSLRGPTPKSLYNAKKSRPLSIRAFAGEGIQKRGKKEEEEEDDQDDQDAAASNQGVSFSSTVKICGAAFWGSRSNY</sequence>
<organism evidence="1 2">
    <name type="scientific">Persea americana</name>
    <name type="common">Avocado</name>
    <dbReference type="NCBI Taxonomy" id="3435"/>
    <lineage>
        <taxon>Eukaryota</taxon>
        <taxon>Viridiplantae</taxon>
        <taxon>Streptophyta</taxon>
        <taxon>Embryophyta</taxon>
        <taxon>Tracheophyta</taxon>
        <taxon>Spermatophyta</taxon>
        <taxon>Magnoliopsida</taxon>
        <taxon>Magnoliidae</taxon>
        <taxon>Laurales</taxon>
        <taxon>Lauraceae</taxon>
        <taxon>Persea</taxon>
    </lineage>
</organism>
<dbReference type="Proteomes" id="UP001234297">
    <property type="component" value="Chromosome 5"/>
</dbReference>
<protein>
    <submittedName>
        <fullName evidence="1">Uncharacterized protein</fullName>
    </submittedName>
</protein>
<name>A0ACC2M6B7_PERAE</name>
<dbReference type="EMBL" id="CM056813">
    <property type="protein sequence ID" value="KAJ8641351.1"/>
    <property type="molecule type" value="Genomic_DNA"/>
</dbReference>